<evidence type="ECO:0000313" key="2">
    <source>
        <dbReference type="EMBL" id="AFT99381.1"/>
    </source>
</evidence>
<dbReference type="KEGG" id="nbr:O3I_007095"/>
<dbReference type="HOGENOM" id="CLU_2735983_0_0_11"/>
<protein>
    <submittedName>
        <fullName evidence="2">Uncharacterized protein</fullName>
    </submittedName>
</protein>
<dbReference type="eggNOG" id="ENOG5031FG4">
    <property type="taxonomic scope" value="Bacteria"/>
</dbReference>
<feature type="compositionally biased region" description="Basic and acidic residues" evidence="1">
    <location>
        <begin position="22"/>
        <end position="52"/>
    </location>
</feature>
<dbReference type="AlphaFoldDB" id="K0EPK2"/>
<name>K0EPK2_NOCB7</name>
<dbReference type="Proteomes" id="UP000006304">
    <property type="component" value="Chromosome"/>
</dbReference>
<accession>K0EPK2</accession>
<gene>
    <name evidence="2" type="ORF">O3I_007095</name>
</gene>
<evidence type="ECO:0000313" key="3">
    <source>
        <dbReference type="Proteomes" id="UP000006304"/>
    </source>
</evidence>
<organism evidence="2 3">
    <name type="scientific">Nocardia brasiliensis (strain ATCC 700358 / HUJEG-1)</name>
    <dbReference type="NCBI Taxonomy" id="1133849"/>
    <lineage>
        <taxon>Bacteria</taxon>
        <taxon>Bacillati</taxon>
        <taxon>Actinomycetota</taxon>
        <taxon>Actinomycetes</taxon>
        <taxon>Mycobacteriales</taxon>
        <taxon>Nocardiaceae</taxon>
        <taxon>Nocardia</taxon>
    </lineage>
</organism>
<feature type="region of interest" description="Disordered" evidence="1">
    <location>
        <begin position="1"/>
        <end position="71"/>
    </location>
</feature>
<evidence type="ECO:0000256" key="1">
    <source>
        <dbReference type="SAM" id="MobiDB-lite"/>
    </source>
</evidence>
<reference evidence="2 3" key="1">
    <citation type="journal article" date="2012" name="J. Bacteriol.">
        <title>Complete genome sequence of Nocardia brasiliensis HUJEG-1.</title>
        <authorList>
            <person name="Vera-Cabrera L."/>
            <person name="Ortiz-Lopez R."/>
            <person name="Elizondo-Gonzalez R."/>
            <person name="Perez-Maya A.A."/>
            <person name="Ocampo-Candiani J."/>
        </authorList>
    </citation>
    <scope>NUCLEOTIDE SEQUENCE [LARGE SCALE GENOMIC DNA]</scope>
    <source>
        <strain evidence="3">ATCC 700358</strain>
    </source>
</reference>
<dbReference type="EMBL" id="CP003876">
    <property type="protein sequence ID" value="AFT99381.1"/>
    <property type="molecule type" value="Genomic_DNA"/>
</dbReference>
<keyword evidence="3" id="KW-1185">Reference proteome</keyword>
<sequence>MRAADERRGAGIGYAAGMSGPEMDRATAESKLEEADFADEHTKATHADEHPSGADLETDESTPDGHSGMDG</sequence>
<proteinExistence type="predicted"/>